<dbReference type="Pfam" id="PF01873">
    <property type="entry name" value="eIF-5_eIF-2B"/>
    <property type="match status" value="1"/>
</dbReference>
<dbReference type="Gene3D" id="3.30.30.170">
    <property type="match status" value="1"/>
</dbReference>
<dbReference type="AlphaFoldDB" id="A0AAU9K342"/>
<dbReference type="GO" id="GO:0005525">
    <property type="term" value="F:GTP binding"/>
    <property type="evidence" value="ECO:0007669"/>
    <property type="project" value="UniProtKB-KW"/>
</dbReference>
<feature type="compositionally biased region" description="Acidic residues" evidence="6">
    <location>
        <begin position="332"/>
        <end position="342"/>
    </location>
</feature>
<keyword evidence="3" id="KW-0547">Nucleotide-binding</keyword>
<evidence type="ECO:0000256" key="2">
    <source>
        <dbReference type="ARBA" id="ARBA00022540"/>
    </source>
</evidence>
<dbReference type="InterPro" id="IPR016190">
    <property type="entry name" value="Transl_init_fac_IF2/IF5_Zn-bd"/>
</dbReference>
<evidence type="ECO:0000256" key="4">
    <source>
        <dbReference type="ARBA" id="ARBA00022917"/>
    </source>
</evidence>
<dbReference type="EMBL" id="CAJZBQ010000053">
    <property type="protein sequence ID" value="CAG9331374.1"/>
    <property type="molecule type" value="Genomic_DNA"/>
</dbReference>
<feature type="domain" description="W2" evidence="7">
    <location>
        <begin position="173"/>
        <end position="338"/>
    </location>
</feature>
<dbReference type="GO" id="GO:0005092">
    <property type="term" value="F:GDP-dissociation inhibitor activity"/>
    <property type="evidence" value="ECO:0007669"/>
    <property type="project" value="TreeGrafter"/>
</dbReference>
<dbReference type="PROSITE" id="PS51363">
    <property type="entry name" value="W2"/>
    <property type="match status" value="1"/>
</dbReference>
<dbReference type="SUPFAM" id="SSF48371">
    <property type="entry name" value="ARM repeat"/>
    <property type="match status" value="1"/>
</dbReference>
<dbReference type="GO" id="GO:0003743">
    <property type="term" value="F:translation initiation factor activity"/>
    <property type="evidence" value="ECO:0007669"/>
    <property type="project" value="UniProtKB-KW"/>
</dbReference>
<feature type="compositionally biased region" description="Basic residues" evidence="6">
    <location>
        <begin position="158"/>
        <end position="167"/>
    </location>
</feature>
<name>A0AAU9K342_9CILI</name>
<dbReference type="PANTHER" id="PTHR23001">
    <property type="entry name" value="EUKARYOTIC TRANSLATION INITIATION FACTOR"/>
    <property type="match status" value="1"/>
</dbReference>
<protein>
    <recommendedName>
        <fullName evidence="7">W2 domain-containing protein</fullName>
    </recommendedName>
</protein>
<evidence type="ECO:0000256" key="5">
    <source>
        <dbReference type="ARBA" id="ARBA00023134"/>
    </source>
</evidence>
<reference evidence="8" key="1">
    <citation type="submission" date="2021-09" db="EMBL/GenBank/DDBJ databases">
        <authorList>
            <consortium name="AG Swart"/>
            <person name="Singh M."/>
            <person name="Singh A."/>
            <person name="Seah K."/>
            <person name="Emmerich C."/>
        </authorList>
    </citation>
    <scope>NUCLEOTIDE SEQUENCE</scope>
    <source>
        <strain evidence="8">ATCC30299</strain>
    </source>
</reference>
<keyword evidence="5" id="KW-0342">GTP-binding</keyword>
<dbReference type="Proteomes" id="UP001162131">
    <property type="component" value="Unassembled WGS sequence"/>
</dbReference>
<dbReference type="InterPro" id="IPR016189">
    <property type="entry name" value="Transl_init_fac_IF2/IF5_N"/>
</dbReference>
<keyword evidence="9" id="KW-1185">Reference proteome</keyword>
<feature type="compositionally biased region" description="Basic and acidic residues" evidence="6">
    <location>
        <begin position="144"/>
        <end position="157"/>
    </location>
</feature>
<dbReference type="InterPro" id="IPR003307">
    <property type="entry name" value="W2_domain"/>
</dbReference>
<dbReference type="GO" id="GO:0001732">
    <property type="term" value="P:formation of cytoplasmic translation initiation complex"/>
    <property type="evidence" value="ECO:0007669"/>
    <property type="project" value="TreeGrafter"/>
</dbReference>
<dbReference type="FunFam" id="3.30.30.170:FF:000002">
    <property type="entry name" value="Eukaryotic translation initiation factor 5"/>
    <property type="match status" value="1"/>
</dbReference>
<evidence type="ECO:0000256" key="3">
    <source>
        <dbReference type="ARBA" id="ARBA00022741"/>
    </source>
</evidence>
<keyword evidence="4" id="KW-0648">Protein biosynthesis</keyword>
<dbReference type="Gene3D" id="1.25.40.180">
    <property type="match status" value="1"/>
</dbReference>
<organism evidence="8 9">
    <name type="scientific">Blepharisma stoltei</name>
    <dbReference type="NCBI Taxonomy" id="1481888"/>
    <lineage>
        <taxon>Eukaryota</taxon>
        <taxon>Sar</taxon>
        <taxon>Alveolata</taxon>
        <taxon>Ciliophora</taxon>
        <taxon>Postciliodesmatophora</taxon>
        <taxon>Heterotrichea</taxon>
        <taxon>Heterotrichida</taxon>
        <taxon>Blepharismidae</taxon>
        <taxon>Blepharisma</taxon>
    </lineage>
</organism>
<evidence type="ECO:0000259" key="7">
    <source>
        <dbReference type="PROSITE" id="PS51363"/>
    </source>
</evidence>
<accession>A0AAU9K342</accession>
<dbReference type="SMART" id="SM00515">
    <property type="entry name" value="eIF5C"/>
    <property type="match status" value="1"/>
</dbReference>
<gene>
    <name evidence="8" type="ORF">BSTOLATCC_MIC53446</name>
</gene>
<proteinExistence type="inferred from homology"/>
<keyword evidence="2" id="KW-0396">Initiation factor</keyword>
<dbReference type="Gene3D" id="2.20.25.350">
    <property type="match status" value="1"/>
</dbReference>
<dbReference type="InterPro" id="IPR016024">
    <property type="entry name" value="ARM-type_fold"/>
</dbReference>
<dbReference type="FunFam" id="2.20.25.350:FF:000001">
    <property type="entry name" value="Eukaryotic translation initiation factor 5"/>
    <property type="match status" value="1"/>
</dbReference>
<dbReference type="PANTHER" id="PTHR23001:SF7">
    <property type="entry name" value="EUKARYOTIC TRANSLATION INITIATION FACTOR 5"/>
    <property type="match status" value="1"/>
</dbReference>
<dbReference type="GO" id="GO:0005829">
    <property type="term" value="C:cytosol"/>
    <property type="evidence" value="ECO:0007669"/>
    <property type="project" value="TreeGrafter"/>
</dbReference>
<evidence type="ECO:0000256" key="1">
    <source>
        <dbReference type="ARBA" id="ARBA00010397"/>
    </source>
</evidence>
<dbReference type="SUPFAM" id="SSF75689">
    <property type="entry name" value="Zinc-binding domain of translation initiation factor 2 beta"/>
    <property type="match status" value="1"/>
</dbReference>
<dbReference type="SMART" id="SM00653">
    <property type="entry name" value="eIF2B_5"/>
    <property type="match status" value="1"/>
</dbReference>
<sequence>MLNIPSYIEDPSYRYQMPALQITGESRGNGVKTKLINLSDVSRALNVPVEYPLRFFAAELGASSEYKQSENKAILKGTFRREDLQKLLDQFIEKFILCFKCHLPEISYRFKRNILIADCKACGNVRPMDMSHKISNFILKHHPRTEEKPPSTADKKTSGKKKSSKKKKDIESDEKITLEHPDVLEALERISHHLEESPEKICEHINNICIANSFEPDFRVYITLKSIFGQNLVRLLQDPAKIFILKTQAESYPEELIMSLSVIYIPDESFHSRISRIMMSLYENDVLNEEFLTSWSDDQAVFNESSIIYNQNFLDTMKNCAKEFLAWLESAESEEEDEEEEVENNKEETKENNKLLAQKQIIQQQLEKQAEASKPIAEKTNEIAKENEIKPTVDLISRMQIHEEFSIDDI</sequence>
<comment type="similarity">
    <text evidence="1">Belongs to the eIF-2-beta/eIF-5 family.</text>
</comment>
<feature type="compositionally biased region" description="Basic and acidic residues" evidence="6">
    <location>
        <begin position="343"/>
        <end position="352"/>
    </location>
</feature>
<evidence type="ECO:0000256" key="6">
    <source>
        <dbReference type="SAM" id="MobiDB-lite"/>
    </source>
</evidence>
<dbReference type="InterPro" id="IPR045196">
    <property type="entry name" value="IF2/IF5"/>
</dbReference>
<dbReference type="Pfam" id="PF02020">
    <property type="entry name" value="W2"/>
    <property type="match status" value="1"/>
</dbReference>
<dbReference type="GO" id="GO:0071074">
    <property type="term" value="F:eukaryotic initiation factor eIF2 binding"/>
    <property type="evidence" value="ECO:0007669"/>
    <property type="project" value="TreeGrafter"/>
</dbReference>
<comment type="caution">
    <text evidence="8">The sequence shown here is derived from an EMBL/GenBank/DDBJ whole genome shotgun (WGS) entry which is preliminary data.</text>
</comment>
<evidence type="ECO:0000313" key="9">
    <source>
        <dbReference type="Proteomes" id="UP001162131"/>
    </source>
</evidence>
<dbReference type="InterPro" id="IPR002735">
    <property type="entry name" value="Transl_init_fac_IF2/IF5_dom"/>
</dbReference>
<evidence type="ECO:0000313" key="8">
    <source>
        <dbReference type="EMBL" id="CAG9331374.1"/>
    </source>
</evidence>
<feature type="region of interest" description="Disordered" evidence="6">
    <location>
        <begin position="332"/>
        <end position="352"/>
    </location>
</feature>
<feature type="region of interest" description="Disordered" evidence="6">
    <location>
        <begin position="139"/>
        <end position="172"/>
    </location>
</feature>
<dbReference type="SUPFAM" id="SSF100966">
    <property type="entry name" value="Translation initiation factor 2 beta, aIF2beta, N-terminal domain"/>
    <property type="match status" value="1"/>
</dbReference>